<dbReference type="InterPro" id="IPR002549">
    <property type="entry name" value="AI-2E-like"/>
</dbReference>
<evidence type="ECO:0000256" key="1">
    <source>
        <dbReference type="ARBA" id="ARBA00004141"/>
    </source>
</evidence>
<protein>
    <submittedName>
        <fullName evidence="7">Predicted PurR-regulated permease PerM</fullName>
    </submittedName>
</protein>
<dbReference type="OrthoDB" id="5761230at2"/>
<feature type="transmembrane region" description="Helical" evidence="6">
    <location>
        <begin position="48"/>
        <end position="68"/>
    </location>
</feature>
<dbReference type="AlphaFoldDB" id="A0A1H0K8C0"/>
<feature type="transmembrane region" description="Helical" evidence="6">
    <location>
        <begin position="215"/>
        <end position="240"/>
    </location>
</feature>
<feature type="transmembrane region" description="Helical" evidence="6">
    <location>
        <begin position="80"/>
        <end position="102"/>
    </location>
</feature>
<evidence type="ECO:0000313" key="7">
    <source>
        <dbReference type="EMBL" id="SDO51951.1"/>
    </source>
</evidence>
<keyword evidence="8" id="KW-1185">Reference proteome</keyword>
<keyword evidence="3 6" id="KW-0812">Transmembrane</keyword>
<dbReference type="EMBL" id="FNIT01000007">
    <property type="protein sequence ID" value="SDO51951.1"/>
    <property type="molecule type" value="Genomic_DNA"/>
</dbReference>
<feature type="transmembrane region" description="Helical" evidence="6">
    <location>
        <begin position="282"/>
        <end position="301"/>
    </location>
</feature>
<dbReference type="GO" id="GO:0055085">
    <property type="term" value="P:transmembrane transport"/>
    <property type="evidence" value="ECO:0007669"/>
    <property type="project" value="TreeGrafter"/>
</dbReference>
<reference evidence="7 8" key="1">
    <citation type="submission" date="2016-10" db="EMBL/GenBank/DDBJ databases">
        <authorList>
            <person name="de Groot N.N."/>
        </authorList>
    </citation>
    <scope>NUCLEOTIDE SEQUENCE [LARGE SCALE GENOMIC DNA]</scope>
    <source>
        <strain evidence="8">L7-484,KACC 16230,DSM 25025</strain>
    </source>
</reference>
<gene>
    <name evidence="7" type="ORF">SAMN05192530_107135</name>
</gene>
<name>A0A1H0K8C0_9HYPH</name>
<evidence type="ECO:0000313" key="8">
    <source>
        <dbReference type="Proteomes" id="UP000198793"/>
    </source>
</evidence>
<evidence type="ECO:0000256" key="2">
    <source>
        <dbReference type="ARBA" id="ARBA00009773"/>
    </source>
</evidence>
<feature type="transmembrane region" description="Helical" evidence="6">
    <location>
        <begin position="246"/>
        <end position="275"/>
    </location>
</feature>
<feature type="transmembrane region" description="Helical" evidence="6">
    <location>
        <begin position="20"/>
        <end position="42"/>
    </location>
</feature>
<organism evidence="7 8">
    <name type="scientific">Aureimonas jatrophae</name>
    <dbReference type="NCBI Taxonomy" id="1166073"/>
    <lineage>
        <taxon>Bacteria</taxon>
        <taxon>Pseudomonadati</taxon>
        <taxon>Pseudomonadota</taxon>
        <taxon>Alphaproteobacteria</taxon>
        <taxon>Hyphomicrobiales</taxon>
        <taxon>Aurantimonadaceae</taxon>
        <taxon>Aureimonas</taxon>
    </lineage>
</organism>
<dbReference type="STRING" id="1166073.SAMN05192530_107135"/>
<proteinExistence type="inferred from homology"/>
<feature type="transmembrane region" description="Helical" evidence="6">
    <location>
        <begin position="160"/>
        <end position="181"/>
    </location>
</feature>
<dbReference type="RefSeq" id="WP_090675156.1">
    <property type="nucleotide sequence ID" value="NZ_FNIT01000007.1"/>
</dbReference>
<dbReference type="Pfam" id="PF01594">
    <property type="entry name" value="AI-2E_transport"/>
    <property type="match status" value="1"/>
</dbReference>
<dbReference type="PANTHER" id="PTHR21716:SF62">
    <property type="entry name" value="TRANSPORT PROTEIN YDBI-RELATED"/>
    <property type="match status" value="1"/>
</dbReference>
<comment type="subcellular location">
    <subcellularLocation>
        <location evidence="1">Membrane</location>
        <topology evidence="1">Multi-pass membrane protein</topology>
    </subcellularLocation>
</comment>
<comment type="similarity">
    <text evidence="2">Belongs to the autoinducer-2 exporter (AI-2E) (TC 2.A.86) family.</text>
</comment>
<evidence type="ECO:0000256" key="6">
    <source>
        <dbReference type="SAM" id="Phobius"/>
    </source>
</evidence>
<evidence type="ECO:0000256" key="4">
    <source>
        <dbReference type="ARBA" id="ARBA00022989"/>
    </source>
</evidence>
<dbReference type="PANTHER" id="PTHR21716">
    <property type="entry name" value="TRANSMEMBRANE PROTEIN"/>
    <property type="match status" value="1"/>
</dbReference>
<sequence>MTLIQPNEPQPTRGEGSAQLARRTVLVTAVVGALVLLTLLAYAAASALLLIFAALLIAAIFCGLARLLQRLGLPRWLSLLLVYLFTFVLLIAPVAWGGVALVQQFSDLLTAVRDQAGSLLARAGDAGLPVERLTQGASEGEAIQSLLPNSGGLVSQAGTALFALLGGIGNVFVVLFLAVFISWQPEIYRDGLVSLLPRDKRRRVAEVLDQSAHSLILWVLGDAISMTIIFSVSWLGLSLIGMNNSFLLALQAGLLAFIPTLGPFVAGVIIVLAGLAQGGEMALWALGVYLLIQGVESNVAQPIAQRWTSSLPPALTLSVQIVFGILFGVLGFVLAVPIVAVVVTLVRELYVKDVLGGPVEPR</sequence>
<evidence type="ECO:0000256" key="3">
    <source>
        <dbReference type="ARBA" id="ARBA00022692"/>
    </source>
</evidence>
<accession>A0A1H0K8C0</accession>
<dbReference type="Proteomes" id="UP000198793">
    <property type="component" value="Unassembled WGS sequence"/>
</dbReference>
<keyword evidence="4 6" id="KW-1133">Transmembrane helix</keyword>
<feature type="transmembrane region" description="Helical" evidence="6">
    <location>
        <begin position="321"/>
        <end position="346"/>
    </location>
</feature>
<keyword evidence="5 6" id="KW-0472">Membrane</keyword>
<dbReference type="GO" id="GO:0016020">
    <property type="term" value="C:membrane"/>
    <property type="evidence" value="ECO:0007669"/>
    <property type="project" value="UniProtKB-SubCell"/>
</dbReference>
<evidence type="ECO:0000256" key="5">
    <source>
        <dbReference type="ARBA" id="ARBA00023136"/>
    </source>
</evidence>